<reference evidence="1" key="1">
    <citation type="journal article" date="2021" name="Proc. Natl. Acad. Sci. U.S.A.">
        <title>A Catalog of Tens of Thousands of Viruses from Human Metagenomes Reveals Hidden Associations with Chronic Diseases.</title>
        <authorList>
            <person name="Tisza M.J."/>
            <person name="Buck C.B."/>
        </authorList>
    </citation>
    <scope>NUCLEOTIDE SEQUENCE</scope>
    <source>
        <strain evidence="1">Ctx7r16</strain>
    </source>
</reference>
<name>A0A8S5NVP4_9CAUD</name>
<proteinExistence type="predicted"/>
<protein>
    <submittedName>
        <fullName evidence="1">Uncharacterized protein</fullName>
    </submittedName>
</protein>
<sequence length="43" mass="5038">MQILKSSNHIPPFNRLMLSEIVRGCPSSPIFDERELLELRQNQ</sequence>
<dbReference type="EMBL" id="BK015268">
    <property type="protein sequence ID" value="DAD98830.1"/>
    <property type="molecule type" value="Genomic_DNA"/>
</dbReference>
<organism evidence="1">
    <name type="scientific">Siphoviridae sp. ctx7r16</name>
    <dbReference type="NCBI Taxonomy" id="2825738"/>
    <lineage>
        <taxon>Viruses</taxon>
        <taxon>Duplodnaviria</taxon>
        <taxon>Heunggongvirae</taxon>
        <taxon>Uroviricota</taxon>
        <taxon>Caudoviricetes</taxon>
    </lineage>
</organism>
<accession>A0A8S5NVP4</accession>
<evidence type="ECO:0000313" key="1">
    <source>
        <dbReference type="EMBL" id="DAD98830.1"/>
    </source>
</evidence>